<dbReference type="AlphaFoldDB" id="A0A543HI16"/>
<keyword evidence="4" id="KW-1003">Cell membrane</keyword>
<comment type="similarity">
    <text evidence="2">Belongs to the AAE transporter (TC 2.A.81) family.</text>
</comment>
<dbReference type="GO" id="GO:0005886">
    <property type="term" value="C:plasma membrane"/>
    <property type="evidence" value="ECO:0007669"/>
    <property type="project" value="UniProtKB-SubCell"/>
</dbReference>
<feature type="transmembrane region" description="Helical" evidence="8">
    <location>
        <begin position="408"/>
        <end position="425"/>
    </location>
</feature>
<dbReference type="Gene3D" id="3.30.70.1450">
    <property type="entry name" value="Regulator of K+ conductance, C-terminal domain"/>
    <property type="match status" value="1"/>
</dbReference>
<comment type="subcellular location">
    <subcellularLocation>
        <location evidence="1">Cell membrane</location>
        <topology evidence="1">Multi-pass membrane protein</topology>
    </subcellularLocation>
</comment>
<keyword evidence="6 8" id="KW-1133">Transmembrane helix</keyword>
<keyword evidence="3" id="KW-0813">Transport</keyword>
<dbReference type="InterPro" id="IPR006037">
    <property type="entry name" value="RCK_C"/>
</dbReference>
<feature type="transmembrane region" description="Helical" evidence="8">
    <location>
        <begin position="353"/>
        <end position="370"/>
    </location>
</feature>
<dbReference type="RefSeq" id="WP_141845360.1">
    <property type="nucleotide sequence ID" value="NZ_VFPM01000003.1"/>
</dbReference>
<feature type="transmembrane region" description="Helical" evidence="8">
    <location>
        <begin position="445"/>
        <end position="467"/>
    </location>
</feature>
<dbReference type="EMBL" id="VFPM01000003">
    <property type="protein sequence ID" value="TQM57960.1"/>
    <property type="molecule type" value="Genomic_DNA"/>
</dbReference>
<dbReference type="GO" id="GO:0008324">
    <property type="term" value="F:monoatomic cation transmembrane transporter activity"/>
    <property type="evidence" value="ECO:0007669"/>
    <property type="project" value="InterPro"/>
</dbReference>
<keyword evidence="7 8" id="KW-0472">Membrane</keyword>
<evidence type="ECO:0000256" key="8">
    <source>
        <dbReference type="SAM" id="Phobius"/>
    </source>
</evidence>
<dbReference type="Proteomes" id="UP000316747">
    <property type="component" value="Unassembled WGS sequence"/>
</dbReference>
<dbReference type="GO" id="GO:0006813">
    <property type="term" value="P:potassium ion transport"/>
    <property type="evidence" value="ECO:0007669"/>
    <property type="project" value="InterPro"/>
</dbReference>
<dbReference type="SUPFAM" id="SSF116726">
    <property type="entry name" value="TrkA C-terminal domain-like"/>
    <property type="match status" value="1"/>
</dbReference>
<proteinExistence type="inferred from homology"/>
<comment type="caution">
    <text evidence="10">The sequence shown here is derived from an EMBL/GenBank/DDBJ whole genome shotgun (WGS) entry which is preliminary data.</text>
</comment>
<evidence type="ECO:0000313" key="11">
    <source>
        <dbReference type="Proteomes" id="UP000316747"/>
    </source>
</evidence>
<feature type="transmembrane region" description="Helical" evidence="8">
    <location>
        <begin position="504"/>
        <end position="525"/>
    </location>
</feature>
<protein>
    <submittedName>
        <fullName evidence="10">Putative transport protein</fullName>
    </submittedName>
</protein>
<evidence type="ECO:0000256" key="7">
    <source>
        <dbReference type="ARBA" id="ARBA00023136"/>
    </source>
</evidence>
<evidence type="ECO:0000256" key="2">
    <source>
        <dbReference type="ARBA" id="ARBA00009854"/>
    </source>
</evidence>
<keyword evidence="5 8" id="KW-0812">Transmembrane</keyword>
<evidence type="ECO:0000256" key="6">
    <source>
        <dbReference type="ARBA" id="ARBA00022989"/>
    </source>
</evidence>
<name>A0A543HI16_9MICO</name>
<accession>A0A543HI16</accession>
<sequence length="528" mass="54412">MLTTLSGQPVLLLALLLLLGAVLGRVKIGGVAIGPAAVLFAAIAVSALGVANGVKLQIPETVGTLGLVLFTYTIGIVSGPSFFASLRHGWPVMLSVVASFVVVAVVAVLGGQALGLTSSVVAGTFAGGLTNTPALAAATELAPDPAGPTIGYSIAYLWGVVGMLLAASWSLRHRGQEAPPSEPLVNQTIRTELADGLLLSDVEERYQQRVTFSRLKHGHFANPTVVAGEDERLGPNDLVTVVGPRDLVDQVTAELGHRSSHDIVSGPGELDYRRITVSNTPLAGRSIGALDLEGRFGAHISRVRRADIDLVASPDFVLQMGDRVRVTAPADRMKDVSAFLGDSDRGMSDINPGGFALGLSLGLLIGLVHIPLPGGGFALGAAAGTLLTGLVFGRLGRIGPVVTSMSNGAAQSLSYFGMITFLAYAGTRAGERIVAAIGSDLGWKVAVLGFLITTGAALLLLVAGRLIHRMGGTQHAGMLAGAQTQPAILAFANDRTGFDTRVGLGYVLVYPIAMIAKIVIVQVLVGLG</sequence>
<dbReference type="OrthoDB" id="9155749at2"/>
<feature type="domain" description="RCK C-terminal" evidence="9">
    <location>
        <begin position="258"/>
        <end position="342"/>
    </location>
</feature>
<organism evidence="10 11">
    <name type="scientific">Humibacillus xanthopallidus</name>
    <dbReference type="NCBI Taxonomy" id="412689"/>
    <lineage>
        <taxon>Bacteria</taxon>
        <taxon>Bacillati</taxon>
        <taxon>Actinomycetota</taxon>
        <taxon>Actinomycetes</taxon>
        <taxon>Micrococcales</taxon>
        <taxon>Intrasporangiaceae</taxon>
        <taxon>Humibacillus</taxon>
    </lineage>
</organism>
<feature type="transmembrane region" description="Helical" evidence="8">
    <location>
        <begin position="34"/>
        <end position="54"/>
    </location>
</feature>
<dbReference type="Pfam" id="PF02080">
    <property type="entry name" value="TrkA_C"/>
    <property type="match status" value="1"/>
</dbReference>
<gene>
    <name evidence="10" type="ORF">FBY41_3312</name>
</gene>
<feature type="transmembrane region" description="Helical" evidence="8">
    <location>
        <begin position="89"/>
        <end position="109"/>
    </location>
</feature>
<dbReference type="PANTHER" id="PTHR30445">
    <property type="entry name" value="K(+)_H(+) ANTIPORTER SUBUNIT KHTT"/>
    <property type="match status" value="1"/>
</dbReference>
<evidence type="ECO:0000256" key="5">
    <source>
        <dbReference type="ARBA" id="ARBA00022692"/>
    </source>
</evidence>
<feature type="transmembrane region" description="Helical" evidence="8">
    <location>
        <begin position="116"/>
        <end position="138"/>
    </location>
</feature>
<evidence type="ECO:0000256" key="3">
    <source>
        <dbReference type="ARBA" id="ARBA00022448"/>
    </source>
</evidence>
<dbReference type="InterPro" id="IPR050144">
    <property type="entry name" value="AAE_transporter"/>
</dbReference>
<dbReference type="PANTHER" id="PTHR30445:SF3">
    <property type="entry name" value="TRANSPORT PROTEIN YIDE-RELATED"/>
    <property type="match status" value="1"/>
</dbReference>
<dbReference type="PROSITE" id="PS51202">
    <property type="entry name" value="RCK_C"/>
    <property type="match status" value="1"/>
</dbReference>
<reference evidence="10 11" key="1">
    <citation type="submission" date="2019-06" db="EMBL/GenBank/DDBJ databases">
        <title>Genome sequencing of plant associated microbes to promote plant fitness in Sorghum bicolor and Oryza sativa.</title>
        <authorList>
            <person name="Coleman-Derr D."/>
        </authorList>
    </citation>
    <scope>NUCLEOTIDE SEQUENCE [LARGE SCALE GENOMIC DNA]</scope>
    <source>
        <strain evidence="10 11">KV-663</strain>
    </source>
</reference>
<evidence type="ECO:0000313" key="10">
    <source>
        <dbReference type="EMBL" id="TQM57960.1"/>
    </source>
</evidence>
<dbReference type="InterPro" id="IPR006512">
    <property type="entry name" value="YidE_YbjL"/>
</dbReference>
<dbReference type="NCBIfam" id="TIGR01625">
    <property type="entry name" value="YidE_YbjL_dupl"/>
    <property type="match status" value="2"/>
</dbReference>
<evidence type="ECO:0000256" key="1">
    <source>
        <dbReference type="ARBA" id="ARBA00004651"/>
    </source>
</evidence>
<evidence type="ECO:0000256" key="4">
    <source>
        <dbReference type="ARBA" id="ARBA00022475"/>
    </source>
</evidence>
<keyword evidence="11" id="KW-1185">Reference proteome</keyword>
<dbReference type="InterPro" id="IPR036721">
    <property type="entry name" value="RCK_C_sf"/>
</dbReference>
<feature type="transmembrane region" description="Helical" evidence="8">
    <location>
        <begin position="376"/>
        <end position="396"/>
    </location>
</feature>
<feature type="transmembrane region" description="Helical" evidence="8">
    <location>
        <begin position="61"/>
        <end position="83"/>
    </location>
</feature>
<feature type="transmembrane region" description="Helical" evidence="8">
    <location>
        <begin position="150"/>
        <end position="171"/>
    </location>
</feature>
<dbReference type="Pfam" id="PF06826">
    <property type="entry name" value="Asp-Al_Ex"/>
    <property type="match status" value="2"/>
</dbReference>
<evidence type="ECO:0000259" key="9">
    <source>
        <dbReference type="PROSITE" id="PS51202"/>
    </source>
</evidence>